<accession>A0A0A6PD58</accession>
<dbReference type="AlphaFoldDB" id="A0A0A6PD58"/>
<dbReference type="Gene3D" id="3.10.20.30">
    <property type="match status" value="1"/>
</dbReference>
<dbReference type="Pfam" id="PF02597">
    <property type="entry name" value="ThiS"/>
    <property type="match status" value="1"/>
</dbReference>
<dbReference type="NCBIfam" id="TIGR01683">
    <property type="entry name" value="thiS"/>
    <property type="match status" value="1"/>
</dbReference>
<gene>
    <name evidence="1" type="ORF">PN36_17385</name>
</gene>
<organism evidence="1 2">
    <name type="scientific">Candidatus Thiomargarita nelsonii</name>
    <dbReference type="NCBI Taxonomy" id="1003181"/>
    <lineage>
        <taxon>Bacteria</taxon>
        <taxon>Pseudomonadati</taxon>
        <taxon>Pseudomonadota</taxon>
        <taxon>Gammaproteobacteria</taxon>
        <taxon>Thiotrichales</taxon>
        <taxon>Thiotrichaceae</taxon>
        <taxon>Thiomargarita</taxon>
    </lineage>
</organism>
<name>A0A0A6PD58_9GAMM</name>
<keyword evidence="2" id="KW-1185">Reference proteome</keyword>
<comment type="caution">
    <text evidence="1">The sequence shown here is derived from an EMBL/GenBank/DDBJ whole genome shotgun (WGS) entry which is preliminary data.</text>
</comment>
<dbReference type="InterPro" id="IPR010035">
    <property type="entry name" value="Thi_S"/>
</dbReference>
<protein>
    <submittedName>
        <fullName evidence="1">Thiamine biosynthesis protein ThiS</fullName>
    </submittedName>
</protein>
<dbReference type="Proteomes" id="UP000030428">
    <property type="component" value="Unassembled WGS sequence"/>
</dbReference>
<dbReference type="PANTHER" id="PTHR34472">
    <property type="entry name" value="SULFUR CARRIER PROTEIN THIS"/>
    <property type="match status" value="1"/>
</dbReference>
<dbReference type="InterPro" id="IPR012675">
    <property type="entry name" value="Beta-grasp_dom_sf"/>
</dbReference>
<evidence type="ECO:0000313" key="1">
    <source>
        <dbReference type="EMBL" id="KHD08272.1"/>
    </source>
</evidence>
<dbReference type="InterPro" id="IPR016155">
    <property type="entry name" value="Mopterin_synth/thiamin_S_b"/>
</dbReference>
<dbReference type="EMBL" id="JSZA02000066">
    <property type="protein sequence ID" value="KHD08272.1"/>
    <property type="molecule type" value="Genomic_DNA"/>
</dbReference>
<evidence type="ECO:0000313" key="2">
    <source>
        <dbReference type="Proteomes" id="UP000030428"/>
    </source>
</evidence>
<sequence length="66" mass="7266">MEIFLNGNSQQVEDGLNITSLIKQLDLENKRLAVEINLEIVPRSQFDSQILSAGDRVEIVRAIGGG</sequence>
<dbReference type="InterPro" id="IPR003749">
    <property type="entry name" value="ThiS/MoaD-like"/>
</dbReference>
<dbReference type="CDD" id="cd00565">
    <property type="entry name" value="Ubl_ThiS"/>
    <property type="match status" value="1"/>
</dbReference>
<reference evidence="1 2" key="1">
    <citation type="journal article" date="2016" name="Front. Microbiol.">
        <title>Single-Cell (Meta-)Genomics of a Dimorphic Candidatus Thiomargarita nelsonii Reveals Genomic Plasticity.</title>
        <authorList>
            <person name="Flood B.E."/>
            <person name="Fliss P."/>
            <person name="Jones D.S."/>
            <person name="Dick G.J."/>
            <person name="Jain S."/>
            <person name="Kaster A.K."/>
            <person name="Winkel M."/>
            <person name="Mussmann M."/>
            <person name="Bailey J."/>
        </authorList>
    </citation>
    <scope>NUCLEOTIDE SEQUENCE [LARGE SCALE GENOMIC DNA]</scope>
    <source>
        <strain evidence="1">Hydrate Ridge</strain>
    </source>
</reference>
<dbReference type="PANTHER" id="PTHR34472:SF1">
    <property type="entry name" value="SULFUR CARRIER PROTEIN THIS"/>
    <property type="match status" value="1"/>
</dbReference>
<proteinExistence type="predicted"/>
<dbReference type="SUPFAM" id="SSF54285">
    <property type="entry name" value="MoaD/ThiS"/>
    <property type="match status" value="1"/>
</dbReference>